<protein>
    <submittedName>
        <fullName evidence="1">Uncharacterized protein</fullName>
    </submittedName>
</protein>
<reference evidence="1 2" key="1">
    <citation type="submission" date="2023-02" db="EMBL/GenBank/DDBJ databases">
        <title>LHISI_Scaffold_Assembly.</title>
        <authorList>
            <person name="Stuart O.P."/>
            <person name="Cleave R."/>
            <person name="Magrath M.J.L."/>
            <person name="Mikheyev A.S."/>
        </authorList>
    </citation>
    <scope>NUCLEOTIDE SEQUENCE [LARGE SCALE GENOMIC DNA]</scope>
    <source>
        <strain evidence="1">Daus_M_001</strain>
        <tissue evidence="1">Leg muscle</tissue>
    </source>
</reference>
<keyword evidence="2" id="KW-1185">Reference proteome</keyword>
<proteinExistence type="predicted"/>
<evidence type="ECO:0000313" key="1">
    <source>
        <dbReference type="EMBL" id="KAJ8873518.1"/>
    </source>
</evidence>
<dbReference type="Proteomes" id="UP001159363">
    <property type="component" value="Chromosome 9"/>
</dbReference>
<name>A0ABQ9GND8_9NEOP</name>
<comment type="caution">
    <text evidence="1">The sequence shown here is derived from an EMBL/GenBank/DDBJ whole genome shotgun (WGS) entry which is preliminary data.</text>
</comment>
<gene>
    <name evidence="1" type="ORF">PR048_024336</name>
</gene>
<sequence length="146" mass="17685">MGRNTISIQQRDREYKNEQFYQKWKKKDILEKHMKSDSHQATKKIFLSKTDEKKNAVRRQALVPSVFEMQNKTKTFKKMFIQDTVQMCLQSNIPIYKLDHRAVREYFANTEIRTIFFKSFLQVCVRFRKLAFWKCTLNRVCTSLWG</sequence>
<evidence type="ECO:0000313" key="2">
    <source>
        <dbReference type="Proteomes" id="UP001159363"/>
    </source>
</evidence>
<dbReference type="EMBL" id="JARBHB010000010">
    <property type="protein sequence ID" value="KAJ8873518.1"/>
    <property type="molecule type" value="Genomic_DNA"/>
</dbReference>
<accession>A0ABQ9GND8</accession>
<organism evidence="1 2">
    <name type="scientific">Dryococelus australis</name>
    <dbReference type="NCBI Taxonomy" id="614101"/>
    <lineage>
        <taxon>Eukaryota</taxon>
        <taxon>Metazoa</taxon>
        <taxon>Ecdysozoa</taxon>
        <taxon>Arthropoda</taxon>
        <taxon>Hexapoda</taxon>
        <taxon>Insecta</taxon>
        <taxon>Pterygota</taxon>
        <taxon>Neoptera</taxon>
        <taxon>Polyneoptera</taxon>
        <taxon>Phasmatodea</taxon>
        <taxon>Verophasmatodea</taxon>
        <taxon>Anareolatae</taxon>
        <taxon>Phasmatidae</taxon>
        <taxon>Eurycanthinae</taxon>
        <taxon>Dryococelus</taxon>
    </lineage>
</organism>